<proteinExistence type="predicted"/>
<reference evidence="2 3" key="1">
    <citation type="journal article" date="2019" name="Int. J. Syst. Evol. Microbiol.">
        <title>The Global Catalogue of Microorganisms (GCM) 10K type strain sequencing project: providing services to taxonomists for standard genome sequencing and annotation.</title>
        <authorList>
            <consortium name="The Broad Institute Genomics Platform"/>
            <consortium name="The Broad Institute Genome Sequencing Center for Infectious Disease"/>
            <person name="Wu L."/>
            <person name="Ma J."/>
        </authorList>
    </citation>
    <scope>NUCLEOTIDE SEQUENCE [LARGE SCALE GENOMIC DNA]</scope>
    <source>
        <strain evidence="2 3">JCM 9383</strain>
    </source>
</reference>
<gene>
    <name evidence="2" type="ORF">GCM10010470_02910</name>
</gene>
<evidence type="ECO:0000313" key="3">
    <source>
        <dbReference type="Proteomes" id="UP001500979"/>
    </source>
</evidence>
<dbReference type="Proteomes" id="UP001500979">
    <property type="component" value="Unassembled WGS sequence"/>
</dbReference>
<keyword evidence="3" id="KW-1185">Reference proteome</keyword>
<evidence type="ECO:0000313" key="2">
    <source>
        <dbReference type="EMBL" id="GAA2774389.1"/>
    </source>
</evidence>
<accession>A0ABN3V265</accession>
<name>A0ABN3V265_9PSEU</name>
<protein>
    <submittedName>
        <fullName evidence="2">Uncharacterized protein</fullName>
    </submittedName>
</protein>
<dbReference type="EMBL" id="BAAAUX010000001">
    <property type="protein sequence ID" value="GAA2774389.1"/>
    <property type="molecule type" value="Genomic_DNA"/>
</dbReference>
<feature type="compositionally biased region" description="Basic and acidic residues" evidence="1">
    <location>
        <begin position="1"/>
        <end position="12"/>
    </location>
</feature>
<evidence type="ECO:0000256" key="1">
    <source>
        <dbReference type="SAM" id="MobiDB-lite"/>
    </source>
</evidence>
<sequence>MVRTVRAGDRAAGRPPHPRSGEIFPGAWAEFRTGVPEADRDGDLADAYAGHHADGALGEAITAATDLG</sequence>
<organism evidence="2 3">
    <name type="scientific">Saccharopolyspora taberi</name>
    <dbReference type="NCBI Taxonomy" id="60895"/>
    <lineage>
        <taxon>Bacteria</taxon>
        <taxon>Bacillati</taxon>
        <taxon>Actinomycetota</taxon>
        <taxon>Actinomycetes</taxon>
        <taxon>Pseudonocardiales</taxon>
        <taxon>Pseudonocardiaceae</taxon>
        <taxon>Saccharopolyspora</taxon>
    </lineage>
</organism>
<feature type="region of interest" description="Disordered" evidence="1">
    <location>
        <begin position="1"/>
        <end position="24"/>
    </location>
</feature>
<comment type="caution">
    <text evidence="2">The sequence shown here is derived from an EMBL/GenBank/DDBJ whole genome shotgun (WGS) entry which is preliminary data.</text>
</comment>